<comment type="cofactor">
    <cofactor evidence="1">
        <name>FAD</name>
        <dbReference type="ChEBI" id="CHEBI:57692"/>
    </cofactor>
</comment>
<dbReference type="PRINTS" id="PR00411">
    <property type="entry name" value="PNDRDTASEI"/>
</dbReference>
<protein>
    <recommendedName>
        <fullName evidence="6">FAD/NAD(P)-binding domain-containing protein</fullName>
    </recommendedName>
</protein>
<dbReference type="InterPro" id="IPR036188">
    <property type="entry name" value="FAD/NAD-bd_sf"/>
</dbReference>
<dbReference type="EMBL" id="JARKIF010000006">
    <property type="protein sequence ID" value="KAJ7637164.1"/>
    <property type="molecule type" value="Genomic_DNA"/>
</dbReference>
<dbReference type="GO" id="GO:0019646">
    <property type="term" value="P:aerobic electron transport chain"/>
    <property type="evidence" value="ECO:0007669"/>
    <property type="project" value="TreeGrafter"/>
</dbReference>
<evidence type="ECO:0000256" key="4">
    <source>
        <dbReference type="ARBA" id="ARBA00022827"/>
    </source>
</evidence>
<keyword evidence="5" id="KW-0560">Oxidoreductase</keyword>
<proteinExistence type="inferred from homology"/>
<dbReference type="Proteomes" id="UP001221142">
    <property type="component" value="Unassembled WGS sequence"/>
</dbReference>
<keyword evidence="8" id="KW-1185">Reference proteome</keyword>
<dbReference type="InterPro" id="IPR023753">
    <property type="entry name" value="FAD/NAD-binding_dom"/>
</dbReference>
<dbReference type="GO" id="GO:0003955">
    <property type="term" value="F:NAD(P)H dehydrogenase (quinone) activity"/>
    <property type="evidence" value="ECO:0007669"/>
    <property type="project" value="TreeGrafter"/>
</dbReference>
<evidence type="ECO:0000313" key="7">
    <source>
        <dbReference type="EMBL" id="KAJ7637164.1"/>
    </source>
</evidence>
<feature type="domain" description="FAD/NAD(P)-binding" evidence="6">
    <location>
        <begin position="7"/>
        <end position="316"/>
    </location>
</feature>
<gene>
    <name evidence="7" type="ORF">FB45DRAFT_457567</name>
</gene>
<evidence type="ECO:0000256" key="2">
    <source>
        <dbReference type="ARBA" id="ARBA00005272"/>
    </source>
</evidence>
<reference evidence="7" key="1">
    <citation type="submission" date="2023-03" db="EMBL/GenBank/DDBJ databases">
        <title>Massive genome expansion in bonnet fungi (Mycena s.s.) driven by repeated elements and novel gene families across ecological guilds.</title>
        <authorList>
            <consortium name="Lawrence Berkeley National Laboratory"/>
            <person name="Harder C.B."/>
            <person name="Miyauchi S."/>
            <person name="Viragh M."/>
            <person name="Kuo A."/>
            <person name="Thoen E."/>
            <person name="Andreopoulos B."/>
            <person name="Lu D."/>
            <person name="Skrede I."/>
            <person name="Drula E."/>
            <person name="Henrissat B."/>
            <person name="Morin E."/>
            <person name="Kohler A."/>
            <person name="Barry K."/>
            <person name="LaButti K."/>
            <person name="Morin E."/>
            <person name="Salamov A."/>
            <person name="Lipzen A."/>
            <person name="Mereny Z."/>
            <person name="Hegedus B."/>
            <person name="Baldrian P."/>
            <person name="Stursova M."/>
            <person name="Weitz H."/>
            <person name="Taylor A."/>
            <person name="Grigoriev I.V."/>
            <person name="Nagy L.G."/>
            <person name="Martin F."/>
            <person name="Kauserud H."/>
        </authorList>
    </citation>
    <scope>NUCLEOTIDE SEQUENCE</scope>
    <source>
        <strain evidence="7">9284</strain>
    </source>
</reference>
<dbReference type="PRINTS" id="PR00368">
    <property type="entry name" value="FADPNR"/>
</dbReference>
<dbReference type="Gene3D" id="3.50.50.100">
    <property type="match status" value="1"/>
</dbReference>
<evidence type="ECO:0000259" key="6">
    <source>
        <dbReference type="Pfam" id="PF07992"/>
    </source>
</evidence>
<comment type="caution">
    <text evidence="7">The sequence shown here is derived from an EMBL/GenBank/DDBJ whole genome shotgun (WGS) entry which is preliminary data.</text>
</comment>
<dbReference type="PANTHER" id="PTHR42913">
    <property type="entry name" value="APOPTOSIS-INDUCING FACTOR 1"/>
    <property type="match status" value="1"/>
</dbReference>
<dbReference type="InterPro" id="IPR051169">
    <property type="entry name" value="NADH-Q_oxidoreductase"/>
</dbReference>
<evidence type="ECO:0000256" key="1">
    <source>
        <dbReference type="ARBA" id="ARBA00001974"/>
    </source>
</evidence>
<keyword evidence="4" id="KW-0274">FAD</keyword>
<dbReference type="PANTHER" id="PTHR42913:SF3">
    <property type="entry name" value="64 KDA MITOCHONDRIAL NADH DEHYDROGENASE (EUROFUNG)"/>
    <property type="match status" value="1"/>
</dbReference>
<evidence type="ECO:0000313" key="8">
    <source>
        <dbReference type="Proteomes" id="UP001221142"/>
    </source>
</evidence>
<organism evidence="7 8">
    <name type="scientific">Roridomyces roridus</name>
    <dbReference type="NCBI Taxonomy" id="1738132"/>
    <lineage>
        <taxon>Eukaryota</taxon>
        <taxon>Fungi</taxon>
        <taxon>Dikarya</taxon>
        <taxon>Basidiomycota</taxon>
        <taxon>Agaricomycotina</taxon>
        <taxon>Agaricomycetes</taxon>
        <taxon>Agaricomycetidae</taxon>
        <taxon>Agaricales</taxon>
        <taxon>Marasmiineae</taxon>
        <taxon>Mycenaceae</taxon>
        <taxon>Roridomyces</taxon>
    </lineage>
</organism>
<sequence>MTATVPKLVIVGAGFAGMWAALSASRKRELAGLADNALEIILIAPEPTLYIRPRLYETDVSTASAPLTDLLNAVAVRFVQGTVQQIAADKNTVEYTTSYGTISSLTFDRLILASGSTLFRPASVAGLVEHSFNADQMDSALELDAHLKSLSKLPDTPARNTVVVCGGSFTGVEMAAEMPKRLRGILGENADVKVIVLDRSDSLDFMRKSSPVVAEALASLGVQVLTGQSVASIDAEGVTTASGLRIPSKTIIWAAGLRASALTAQIPGERDEIERLHTTKTLQVIGVANVYATGDAAHVAADDEGHLTLMACQHAMNLGKAAGNNAVADLLDLPQHPYSQPFYVTCLALGPWGALFSRGWDREVDLVKEQGYKMKKYINTQLIYPPAPNRAEALAAADPAIQLIG</sequence>
<name>A0AAD7C4C3_9AGAR</name>
<comment type="similarity">
    <text evidence="2">Belongs to the NADH dehydrogenase family.</text>
</comment>
<accession>A0AAD7C4C3</accession>
<evidence type="ECO:0000256" key="3">
    <source>
        <dbReference type="ARBA" id="ARBA00022630"/>
    </source>
</evidence>
<dbReference type="AlphaFoldDB" id="A0AAD7C4C3"/>
<evidence type="ECO:0000256" key="5">
    <source>
        <dbReference type="ARBA" id="ARBA00023002"/>
    </source>
</evidence>
<dbReference type="SUPFAM" id="SSF51905">
    <property type="entry name" value="FAD/NAD(P)-binding domain"/>
    <property type="match status" value="1"/>
</dbReference>
<dbReference type="Pfam" id="PF07992">
    <property type="entry name" value="Pyr_redox_2"/>
    <property type="match status" value="1"/>
</dbReference>
<keyword evidence="3" id="KW-0285">Flavoprotein</keyword>